<dbReference type="Pfam" id="PF13499">
    <property type="entry name" value="EF-hand_7"/>
    <property type="match status" value="1"/>
</dbReference>
<dbReference type="Proteomes" id="UP000008983">
    <property type="component" value="Unassembled WGS sequence"/>
</dbReference>
<dbReference type="Gene3D" id="1.10.238.10">
    <property type="entry name" value="EF-hand"/>
    <property type="match status" value="2"/>
</dbReference>
<dbReference type="PROSITE" id="PS50222">
    <property type="entry name" value="EF_HAND_2"/>
    <property type="match status" value="4"/>
</dbReference>
<dbReference type="EMBL" id="GL983042">
    <property type="protein sequence ID" value="EGR34902.1"/>
    <property type="molecule type" value="Genomic_DNA"/>
</dbReference>
<feature type="domain" description="EF-hand" evidence="2">
    <location>
        <begin position="789"/>
        <end position="824"/>
    </location>
</feature>
<dbReference type="GO" id="GO:0005829">
    <property type="term" value="C:cytosol"/>
    <property type="evidence" value="ECO:0007669"/>
    <property type="project" value="TreeGrafter"/>
</dbReference>
<name>G0QIS3_ICHMU</name>
<evidence type="ECO:0000259" key="2">
    <source>
        <dbReference type="PROSITE" id="PS50222"/>
    </source>
</evidence>
<proteinExistence type="predicted"/>
<dbReference type="GO" id="GO:0005634">
    <property type="term" value="C:nucleus"/>
    <property type="evidence" value="ECO:0007669"/>
    <property type="project" value="TreeGrafter"/>
</dbReference>
<dbReference type="InParanoid" id="G0QIS3"/>
<evidence type="ECO:0000256" key="1">
    <source>
        <dbReference type="ARBA" id="ARBA00022837"/>
    </source>
</evidence>
<keyword evidence="1" id="KW-0106">Calcium</keyword>
<keyword evidence="4" id="KW-1185">Reference proteome</keyword>
<reference evidence="3 4" key="1">
    <citation type="submission" date="2011-07" db="EMBL/GenBank/DDBJ databases">
        <authorList>
            <person name="Coyne R."/>
            <person name="Brami D."/>
            <person name="Johnson J."/>
            <person name="Hostetler J."/>
            <person name="Hannick L."/>
            <person name="Clark T."/>
            <person name="Cassidy-Hanley D."/>
            <person name="Inman J."/>
        </authorList>
    </citation>
    <scope>NUCLEOTIDE SEQUENCE [LARGE SCALE GENOMIC DNA]</scope>
    <source>
        <strain evidence="3 4">G5</strain>
    </source>
</reference>
<organism evidence="3 4">
    <name type="scientific">Ichthyophthirius multifiliis</name>
    <name type="common">White spot disease agent</name>
    <name type="synonym">Ich</name>
    <dbReference type="NCBI Taxonomy" id="5932"/>
    <lineage>
        <taxon>Eukaryota</taxon>
        <taxon>Sar</taxon>
        <taxon>Alveolata</taxon>
        <taxon>Ciliophora</taxon>
        <taxon>Intramacronucleata</taxon>
        <taxon>Oligohymenophorea</taxon>
        <taxon>Hymenostomatida</taxon>
        <taxon>Ophryoglenina</taxon>
        <taxon>Ichthyophthirius</taxon>
    </lineage>
</organism>
<dbReference type="CDD" id="cd00051">
    <property type="entry name" value="EFh"/>
    <property type="match status" value="1"/>
</dbReference>
<dbReference type="PANTHER" id="PTHR19972:SF10">
    <property type="entry name" value="CALBINDIN-32"/>
    <property type="match status" value="1"/>
</dbReference>
<feature type="domain" description="EF-hand" evidence="2">
    <location>
        <begin position="730"/>
        <end position="765"/>
    </location>
</feature>
<dbReference type="SMART" id="SM00054">
    <property type="entry name" value="EFh"/>
    <property type="match status" value="4"/>
</dbReference>
<dbReference type="RefSeq" id="XP_004040206.1">
    <property type="nucleotide sequence ID" value="XM_004040158.1"/>
</dbReference>
<dbReference type="InterPro" id="IPR011992">
    <property type="entry name" value="EF-hand-dom_pair"/>
</dbReference>
<dbReference type="GeneID" id="14911081"/>
<dbReference type="InterPro" id="IPR051001">
    <property type="entry name" value="Calbindin_Ca-bind"/>
</dbReference>
<dbReference type="GO" id="GO:0005509">
    <property type="term" value="F:calcium ion binding"/>
    <property type="evidence" value="ECO:0007669"/>
    <property type="project" value="InterPro"/>
</dbReference>
<accession>G0QIS3</accession>
<dbReference type="SUPFAM" id="SSF47473">
    <property type="entry name" value="EF-hand"/>
    <property type="match status" value="1"/>
</dbReference>
<dbReference type="InterPro" id="IPR018247">
    <property type="entry name" value="EF_Hand_1_Ca_BS"/>
</dbReference>
<sequence>MATYSGTEQDSILYNINENLGNIIVSSNMKETLIANVINIDKSEAAREFQKINQITLNIKTQTIEESGRFIIKLTNNQFQFATNKPCTSVTNENFQSVVIQRQDLQYTVKNDLIEILFINQPIIESRAFNFQFFTINSKSAGNSGFIVYLMEPYVNQVLEKGTVSTDTLQTNVILLDTDNVSVQLSFGMPAQQPIQLYKSLLQYTVYNTICINFQVLKNTPDVDSILYIEIGTGYFTVLENNNGNFGGVLLGDNNDKGYRILTSPKIYSAQGNSKCLTSYDQIKLLDKCVVQSVQQSNYNQGNGYTEIIMKGNYLNFQKYEDSKMALAVTDFIISGFAQNSGQFIYDFFVSTYSGGLNEKNQDESQIVERYLINASKYDGFINNINTSYFPQKEILNSSFELNGVTLGQKVENFKIQTKINYKILIGHLILVTQWQFNEQFQTIILMPNNIQCFQLSFISNEVKINAIICEIEQTQQFDFSNSYLQISYVTIPYVYGVTLPRTSLSISDDKGIEEPIKKRNSPELSLDEIELLFYKKEELLQYIIVKDEELEINQSPKVMRFYNMISSNNQTFTQSDFYNLTFTFPENTPEKAILIDWYNKQIEGRQQNTKLFDYYAVNDIKVSVQPDLQQDQTVLISMGQNWVSLQDIKLTINGFVWIMTDNPGNPYDIFYVITGDDPSDNMDFMPNAKAVAKNIFEYFDQGKKGRLDIRDCFQMMGEAYTPFQQKQPQTNDDAKGYFQVLDRNNDGQVTLQDLENVCVQYLCGLGYQQQNIKINDNQPKQYTKEIEARLNVARKIFKQFDFDQNGFLNKQEIGNLIKKTYEQIDMKNVTPTNQEIEEFIKMADLDKQRTISLQEYEYLIVMSLRKNGFRIENEQLVI</sequence>
<gene>
    <name evidence="3" type="ORF">IMG5_001310</name>
</gene>
<dbReference type="GO" id="GO:0051480">
    <property type="term" value="P:regulation of cytosolic calcium ion concentration"/>
    <property type="evidence" value="ECO:0007669"/>
    <property type="project" value="TreeGrafter"/>
</dbReference>
<evidence type="ECO:0000313" key="4">
    <source>
        <dbReference type="Proteomes" id="UP000008983"/>
    </source>
</evidence>
<dbReference type="PANTHER" id="PTHR19972">
    <property type="entry name" value="CALBINDIN"/>
    <property type="match status" value="1"/>
</dbReference>
<dbReference type="PROSITE" id="PS00018">
    <property type="entry name" value="EF_HAND_1"/>
    <property type="match status" value="2"/>
</dbReference>
<feature type="domain" description="EF-hand" evidence="2">
    <location>
        <begin position="688"/>
        <end position="723"/>
    </location>
</feature>
<dbReference type="AlphaFoldDB" id="G0QIS3"/>
<evidence type="ECO:0000313" key="3">
    <source>
        <dbReference type="EMBL" id="EGR34902.1"/>
    </source>
</evidence>
<dbReference type="OrthoDB" id="10039799at2759"/>
<feature type="domain" description="EF-hand" evidence="2">
    <location>
        <begin position="832"/>
        <end position="867"/>
    </location>
</feature>
<dbReference type="InterPro" id="IPR002048">
    <property type="entry name" value="EF_hand_dom"/>
</dbReference>
<protein>
    <recommendedName>
        <fullName evidence="2">EF-hand domain-containing protein</fullName>
    </recommendedName>
</protein>